<dbReference type="PANTHER" id="PTHR38813">
    <property type="match status" value="1"/>
</dbReference>
<proteinExistence type="predicted"/>
<dbReference type="Proteomes" id="UP000178336">
    <property type="component" value="Unassembled WGS sequence"/>
</dbReference>
<keyword evidence="1" id="KW-1277">Toxin-antitoxin system</keyword>
<accession>A0A1F5GVZ1</accession>
<comment type="caution">
    <text evidence="2">The sequence shown here is derived from an EMBL/GenBank/DDBJ whole genome shotgun (WGS) entry which is preliminary data.</text>
</comment>
<reference evidence="2 3" key="1">
    <citation type="journal article" date="2016" name="Nat. Commun.">
        <title>Thousands of microbial genomes shed light on interconnected biogeochemical processes in an aquifer system.</title>
        <authorList>
            <person name="Anantharaman K."/>
            <person name="Brown C.T."/>
            <person name="Hug L.A."/>
            <person name="Sharon I."/>
            <person name="Castelle C.J."/>
            <person name="Probst A.J."/>
            <person name="Thomas B.C."/>
            <person name="Singh A."/>
            <person name="Wilkins M.J."/>
            <person name="Karaoz U."/>
            <person name="Brodie E.L."/>
            <person name="Williams K.H."/>
            <person name="Hubbard S.S."/>
            <person name="Banfield J.F."/>
        </authorList>
    </citation>
    <scope>NUCLEOTIDE SEQUENCE [LARGE SCALE GENOMIC DNA]</scope>
</reference>
<dbReference type="InterPro" id="IPR035093">
    <property type="entry name" value="RelE/ParE_toxin_dom_sf"/>
</dbReference>
<dbReference type="SUPFAM" id="SSF143011">
    <property type="entry name" value="RelE-like"/>
    <property type="match status" value="1"/>
</dbReference>
<protein>
    <recommendedName>
        <fullName evidence="4">Plasmid stabilization protein</fullName>
    </recommendedName>
</protein>
<dbReference type="PANTHER" id="PTHR38813:SF1">
    <property type="entry name" value="TOXIN RELE1-RELATED"/>
    <property type="match status" value="1"/>
</dbReference>
<dbReference type="STRING" id="1797724.A3A48_04015"/>
<name>A0A1F5GVZ1_9BACT</name>
<dbReference type="Pfam" id="PF05016">
    <property type="entry name" value="ParE_toxin"/>
    <property type="match status" value="1"/>
</dbReference>
<dbReference type="Gene3D" id="3.30.2310.20">
    <property type="entry name" value="RelE-like"/>
    <property type="match status" value="1"/>
</dbReference>
<gene>
    <name evidence="2" type="ORF">A3A48_04015</name>
</gene>
<dbReference type="InterPro" id="IPR007712">
    <property type="entry name" value="RelE/ParE_toxin"/>
</dbReference>
<sequence length="75" mass="9065">MYKSLKRVPHRDTERILTAIEKLAQNPYGGDIQKMKGEENVWRRRIGEYRLFYEVVTGQKLIHVFHVERRTSKTY</sequence>
<dbReference type="InterPro" id="IPR052747">
    <property type="entry name" value="TA_system_RelE_toxin"/>
</dbReference>
<dbReference type="EMBL" id="MFBN01000003">
    <property type="protein sequence ID" value="OGD95999.1"/>
    <property type="molecule type" value="Genomic_DNA"/>
</dbReference>
<evidence type="ECO:0000313" key="3">
    <source>
        <dbReference type="Proteomes" id="UP000178336"/>
    </source>
</evidence>
<evidence type="ECO:0000313" key="2">
    <source>
        <dbReference type="EMBL" id="OGD95999.1"/>
    </source>
</evidence>
<evidence type="ECO:0000256" key="1">
    <source>
        <dbReference type="ARBA" id="ARBA00022649"/>
    </source>
</evidence>
<organism evidence="2 3">
    <name type="scientific">Candidatus Curtissbacteria bacterium RIFCSPLOWO2_01_FULL_37_9</name>
    <dbReference type="NCBI Taxonomy" id="1797724"/>
    <lineage>
        <taxon>Bacteria</taxon>
        <taxon>Candidatus Curtissiibacteriota</taxon>
    </lineage>
</organism>
<evidence type="ECO:0008006" key="4">
    <source>
        <dbReference type="Google" id="ProtNLM"/>
    </source>
</evidence>
<dbReference type="AlphaFoldDB" id="A0A1F5GVZ1"/>